<keyword evidence="3" id="KW-0274">FAD</keyword>
<dbReference type="Gene3D" id="3.30.390.30">
    <property type="match status" value="1"/>
</dbReference>
<dbReference type="InterPro" id="IPR036188">
    <property type="entry name" value="FAD/NAD-bd_sf"/>
</dbReference>
<accession>A0ABY5YXV3</accession>
<dbReference type="Proteomes" id="UP001058271">
    <property type="component" value="Chromosome"/>
</dbReference>
<dbReference type="PRINTS" id="PR00368">
    <property type="entry name" value="FADPNR"/>
</dbReference>
<dbReference type="Pfam" id="PF07992">
    <property type="entry name" value="Pyr_redox_2"/>
    <property type="match status" value="1"/>
</dbReference>
<reference evidence="7" key="1">
    <citation type="submission" date="2021-04" db="EMBL/GenBank/DDBJ databases">
        <title>Biosynthetic gene clusters of Dactylosporangioum roseum.</title>
        <authorList>
            <person name="Hartkoorn R.C."/>
            <person name="Beaudoing E."/>
            <person name="Hot D."/>
            <person name="Moureu S."/>
        </authorList>
    </citation>
    <scope>NUCLEOTIDE SEQUENCE</scope>
    <source>
        <strain evidence="7">NRRL B-16295</strain>
    </source>
</reference>
<evidence type="ECO:0000256" key="1">
    <source>
        <dbReference type="ARBA" id="ARBA00001974"/>
    </source>
</evidence>
<dbReference type="RefSeq" id="WP_260723905.1">
    <property type="nucleotide sequence ID" value="NZ_BAAABS010000018.1"/>
</dbReference>
<sequence>MHPFVIIGAGLAGAKAAQTLREEGFDGPVVLLGEEPERPYERPPLSKGLLLGTAGRDSVYVHDADWYDKHDVDLRTGIRVAAVDPSSGQIELADGQRLDYDKLLLATGSRARTLSLSGAYLDGVLYLRTLTDSDRIADALTDGAHVVVVGAGWIGLEVAAAARSRGASVTVVETATLPLQRVLGDQVARVFADLHRDRGVEFRFGAQLQRLHGTGRVSAVELADGTVLPADVVIVGVGAQPNSELAELAGLPVDNGIRVDASLRTADPRIWAAGDVANAHHPLLGTRIRVEHWANALNSGPAAARAMLGQPVRYDRLPYFYTDQYDLGMEYTGHAPPGSYDRVVVRGDTATREFIAFWTAEGRVLAGMNVNTWNVTEPIGQLIRAGRPIDPARLADPAVPLTDLAQADG</sequence>
<dbReference type="InterPro" id="IPR028202">
    <property type="entry name" value="Reductase_C"/>
</dbReference>
<dbReference type="PANTHER" id="PTHR43557">
    <property type="entry name" value="APOPTOSIS-INDUCING FACTOR 1"/>
    <property type="match status" value="1"/>
</dbReference>
<proteinExistence type="predicted"/>
<dbReference type="PRINTS" id="PR00411">
    <property type="entry name" value="PNDRDTASEI"/>
</dbReference>
<evidence type="ECO:0000256" key="3">
    <source>
        <dbReference type="ARBA" id="ARBA00022827"/>
    </source>
</evidence>
<dbReference type="InterPro" id="IPR023753">
    <property type="entry name" value="FAD/NAD-binding_dom"/>
</dbReference>
<dbReference type="EMBL" id="CP073721">
    <property type="protein sequence ID" value="UWZ34583.1"/>
    <property type="molecule type" value="Genomic_DNA"/>
</dbReference>
<dbReference type="PANTHER" id="PTHR43557:SF2">
    <property type="entry name" value="RIESKE DOMAIN-CONTAINING PROTEIN-RELATED"/>
    <property type="match status" value="1"/>
</dbReference>
<dbReference type="SUPFAM" id="SSF51905">
    <property type="entry name" value="FAD/NAD(P)-binding domain"/>
    <property type="match status" value="2"/>
</dbReference>
<feature type="domain" description="FAD/NAD(P)-binding" evidence="5">
    <location>
        <begin position="4"/>
        <end position="300"/>
    </location>
</feature>
<evidence type="ECO:0000256" key="2">
    <source>
        <dbReference type="ARBA" id="ARBA00022630"/>
    </source>
</evidence>
<comment type="cofactor">
    <cofactor evidence="1">
        <name>FAD</name>
        <dbReference type="ChEBI" id="CHEBI:57692"/>
    </cofactor>
</comment>
<evidence type="ECO:0000259" key="5">
    <source>
        <dbReference type="Pfam" id="PF07992"/>
    </source>
</evidence>
<evidence type="ECO:0000256" key="4">
    <source>
        <dbReference type="ARBA" id="ARBA00023002"/>
    </source>
</evidence>
<evidence type="ECO:0000313" key="7">
    <source>
        <dbReference type="EMBL" id="UWZ34583.1"/>
    </source>
</evidence>
<feature type="domain" description="Reductase C-terminal" evidence="6">
    <location>
        <begin position="319"/>
        <end position="404"/>
    </location>
</feature>
<dbReference type="InterPro" id="IPR050446">
    <property type="entry name" value="FAD-oxidoreductase/Apoptosis"/>
</dbReference>
<keyword evidence="8" id="KW-1185">Reference proteome</keyword>
<protein>
    <submittedName>
        <fullName evidence="7">FAD-dependent oxidoreductase</fullName>
    </submittedName>
</protein>
<keyword evidence="4" id="KW-0560">Oxidoreductase</keyword>
<keyword evidence="2" id="KW-0285">Flavoprotein</keyword>
<dbReference type="SUPFAM" id="SSF55424">
    <property type="entry name" value="FAD/NAD-linked reductases, dimerisation (C-terminal) domain"/>
    <property type="match status" value="1"/>
</dbReference>
<dbReference type="Gene3D" id="3.50.50.60">
    <property type="entry name" value="FAD/NAD(P)-binding domain"/>
    <property type="match status" value="2"/>
</dbReference>
<evidence type="ECO:0000259" key="6">
    <source>
        <dbReference type="Pfam" id="PF14759"/>
    </source>
</evidence>
<organism evidence="7 8">
    <name type="scientific">Dactylosporangium roseum</name>
    <dbReference type="NCBI Taxonomy" id="47989"/>
    <lineage>
        <taxon>Bacteria</taxon>
        <taxon>Bacillati</taxon>
        <taxon>Actinomycetota</taxon>
        <taxon>Actinomycetes</taxon>
        <taxon>Micromonosporales</taxon>
        <taxon>Micromonosporaceae</taxon>
        <taxon>Dactylosporangium</taxon>
    </lineage>
</organism>
<evidence type="ECO:0000313" key="8">
    <source>
        <dbReference type="Proteomes" id="UP001058271"/>
    </source>
</evidence>
<gene>
    <name evidence="7" type="ORF">Drose_25585</name>
</gene>
<dbReference type="Pfam" id="PF14759">
    <property type="entry name" value="Reductase_C"/>
    <property type="match status" value="1"/>
</dbReference>
<name>A0ABY5YXV3_9ACTN</name>
<dbReference type="InterPro" id="IPR016156">
    <property type="entry name" value="FAD/NAD-linked_Rdtase_dimer_sf"/>
</dbReference>